<evidence type="ECO:0000256" key="3">
    <source>
        <dbReference type="ARBA" id="ARBA00012367"/>
    </source>
</evidence>
<keyword evidence="4 9" id="KW-0436">Ligase</keyword>
<dbReference type="Gene3D" id="3.30.930.10">
    <property type="entry name" value="Bira Bifunctional Protein, Domain 2"/>
    <property type="match status" value="1"/>
</dbReference>
<comment type="catalytic activity">
    <reaction evidence="7">
        <text>L-lysyl-[lipoyl-carrier protein] + (R)-lipoate + ATP = N(6)-[(R)-lipoyl]-L-lysyl-[lipoyl-carrier protein] + AMP + diphosphate + H(+)</text>
        <dbReference type="Rhea" id="RHEA:49288"/>
        <dbReference type="Rhea" id="RHEA-COMP:10500"/>
        <dbReference type="Rhea" id="RHEA-COMP:10502"/>
        <dbReference type="ChEBI" id="CHEBI:15378"/>
        <dbReference type="ChEBI" id="CHEBI:29969"/>
        <dbReference type="ChEBI" id="CHEBI:30616"/>
        <dbReference type="ChEBI" id="CHEBI:33019"/>
        <dbReference type="ChEBI" id="CHEBI:83088"/>
        <dbReference type="ChEBI" id="CHEBI:83099"/>
        <dbReference type="ChEBI" id="CHEBI:456215"/>
        <dbReference type="EC" id="6.3.1.20"/>
    </reaction>
</comment>
<dbReference type="InterPro" id="IPR004562">
    <property type="entry name" value="LipoylTrfase_LipoateP_Ligase"/>
</dbReference>
<evidence type="ECO:0000256" key="1">
    <source>
        <dbReference type="ARBA" id="ARBA00005085"/>
    </source>
</evidence>
<dbReference type="GO" id="GO:0009249">
    <property type="term" value="P:protein lipoylation"/>
    <property type="evidence" value="ECO:0007669"/>
    <property type="project" value="InterPro"/>
</dbReference>
<accession>A0A059Y7J7</accession>
<dbReference type="SUPFAM" id="SSF82649">
    <property type="entry name" value="SufE/NifU"/>
    <property type="match status" value="1"/>
</dbReference>
<organism evidence="9 10">
    <name type="scientific">Mycoplasmopsis bovis CQ-W70</name>
    <dbReference type="NCBI Taxonomy" id="1316930"/>
    <lineage>
        <taxon>Bacteria</taxon>
        <taxon>Bacillati</taxon>
        <taxon>Mycoplasmatota</taxon>
        <taxon>Mycoplasmoidales</taxon>
        <taxon>Metamycoplasmataceae</taxon>
        <taxon>Mycoplasmopsis</taxon>
    </lineage>
</organism>
<name>A0A059Y7J7_MYCBV</name>
<dbReference type="KEGG" id="mbq:K668_00050"/>
<dbReference type="RefSeq" id="WP_013954494.1">
    <property type="nucleotide sequence ID" value="NZ_CP005933.1"/>
</dbReference>
<comment type="pathway">
    <text evidence="1">Protein modification; protein lipoylation via exogenous pathway; protein N(6)-(lipoyl)lysine from lipoate: step 2/2.</text>
</comment>
<reference evidence="9 10" key="1">
    <citation type="submission" date="2013-04" db="EMBL/GenBank/DDBJ databases">
        <authorList>
            <person name="Lin L."/>
            <person name="Zeng Z."/>
            <person name="Xie J."/>
            <person name="Luo L."/>
            <person name="Yang Z."/>
            <person name="Liang W."/>
            <person name="Lin H."/>
            <person name="Dong C."/>
            <person name="Sun Y."/>
        </authorList>
    </citation>
    <scope>NUCLEOTIDE SEQUENCE [LARGE SCALE GENOMIC DNA]</scope>
    <source>
        <strain evidence="9 10">CQ-W70</strain>
    </source>
</reference>
<proteinExistence type="predicted"/>
<dbReference type="PANTHER" id="PTHR12561:SF3">
    <property type="entry name" value="LIPOYLTRANSFERASE 1, MITOCHONDRIAL"/>
    <property type="match status" value="1"/>
</dbReference>
<dbReference type="InterPro" id="IPR019491">
    <property type="entry name" value="Lipoate_protein_ligase_C"/>
</dbReference>
<keyword evidence="5" id="KW-0547">Nucleotide-binding</keyword>
<evidence type="ECO:0000256" key="6">
    <source>
        <dbReference type="ARBA" id="ARBA00022840"/>
    </source>
</evidence>
<dbReference type="Pfam" id="PF21948">
    <property type="entry name" value="LplA-B_cat"/>
    <property type="match status" value="1"/>
</dbReference>
<evidence type="ECO:0000256" key="5">
    <source>
        <dbReference type="ARBA" id="ARBA00022741"/>
    </source>
</evidence>
<dbReference type="AlphaFoldDB" id="A0A059Y7J7"/>
<evidence type="ECO:0000313" key="9">
    <source>
        <dbReference type="EMBL" id="AIA33602.1"/>
    </source>
</evidence>
<dbReference type="GO" id="GO:0016979">
    <property type="term" value="F:lipoate-protein ligase activity"/>
    <property type="evidence" value="ECO:0007669"/>
    <property type="project" value="UniProtKB-EC"/>
</dbReference>
<dbReference type="PROSITE" id="PS51733">
    <property type="entry name" value="BPL_LPL_CATALYTIC"/>
    <property type="match status" value="1"/>
</dbReference>
<dbReference type="PANTHER" id="PTHR12561">
    <property type="entry name" value="LIPOATE-PROTEIN LIGASE"/>
    <property type="match status" value="1"/>
</dbReference>
<dbReference type="UniPathway" id="UPA00537">
    <property type="reaction ID" value="UER00594"/>
</dbReference>
<gene>
    <name evidence="9" type="ORF">K668_00050</name>
</gene>
<dbReference type="Proteomes" id="UP000027182">
    <property type="component" value="Chromosome"/>
</dbReference>
<evidence type="ECO:0000256" key="4">
    <source>
        <dbReference type="ARBA" id="ARBA00022598"/>
    </source>
</evidence>
<evidence type="ECO:0000256" key="2">
    <source>
        <dbReference type="ARBA" id="ARBA00005124"/>
    </source>
</evidence>
<evidence type="ECO:0000259" key="8">
    <source>
        <dbReference type="PROSITE" id="PS51733"/>
    </source>
</evidence>
<sequence>MILIEPIRNGKYIKDGAYYLATQIWALSHLKFDEIVAFPAVLDPYVQIGYFQNPEVEVNFKYLKEHNIPIVRRDTGGGAIYIDSNQMGVCYLIPYKNNESILGNYEKFLEPAIRIIKELGAKNVIQSGKNDLTIDGFKVSGAAMALIGDTIYGGNTYIYKIDYDAMSQVLKPNRKKIEAKGIKSIRQRIAQLSDYFDETYKNMDIFEFKDLVVKKLFNVQDLSEIKRYVLTEHDWEQIDELVNAKYKNWDWNYGLSPRYEYNRDARLAIGTINFSLAIEGQKIKKIKISGDFFAKKNITELEKSLVGVKLDYDELLSAINKANLDEYFFNNISAEEVVKVILGEADYE</sequence>
<dbReference type="CDD" id="cd16443">
    <property type="entry name" value="LplA"/>
    <property type="match status" value="1"/>
</dbReference>
<dbReference type="PATRIC" id="fig|1316930.3.peg.9"/>
<keyword evidence="6" id="KW-0067">ATP-binding</keyword>
<evidence type="ECO:0000313" key="10">
    <source>
        <dbReference type="Proteomes" id="UP000027182"/>
    </source>
</evidence>
<dbReference type="GO" id="GO:0017118">
    <property type="term" value="F:lipoyltransferase activity"/>
    <property type="evidence" value="ECO:0007669"/>
    <property type="project" value="TreeGrafter"/>
</dbReference>
<dbReference type="HOGENOM" id="CLU_022986_0_2_14"/>
<dbReference type="InterPro" id="IPR004143">
    <property type="entry name" value="BPL_LPL_catalytic"/>
</dbReference>
<dbReference type="InterPro" id="IPR045864">
    <property type="entry name" value="aa-tRNA-synth_II/BPL/LPL"/>
</dbReference>
<feature type="domain" description="BPL/LPL catalytic" evidence="8">
    <location>
        <begin position="30"/>
        <end position="224"/>
    </location>
</feature>
<dbReference type="EC" id="6.3.1.20" evidence="3"/>
<dbReference type="GO" id="GO:0005737">
    <property type="term" value="C:cytoplasm"/>
    <property type="evidence" value="ECO:0007669"/>
    <property type="project" value="TreeGrafter"/>
</dbReference>
<dbReference type="GO" id="GO:0005524">
    <property type="term" value="F:ATP binding"/>
    <property type="evidence" value="ECO:0007669"/>
    <property type="project" value="UniProtKB-KW"/>
</dbReference>
<dbReference type="Gene3D" id="3.30.390.50">
    <property type="entry name" value="CO dehydrogenase flavoprotein, C-terminal domain"/>
    <property type="match status" value="1"/>
</dbReference>
<dbReference type="Pfam" id="PF10437">
    <property type="entry name" value="Lip_prot_lig_C"/>
    <property type="match status" value="1"/>
</dbReference>
<comment type="pathway">
    <text evidence="2">Protein modification; protein lipoylation via exogenous pathway; protein N(6)-(lipoyl)lysine from lipoate: step 1/2.</text>
</comment>
<evidence type="ECO:0000256" key="7">
    <source>
        <dbReference type="ARBA" id="ARBA00048037"/>
    </source>
</evidence>
<protein>
    <recommendedName>
        <fullName evidence="3">lipoate--protein ligase</fullName>
        <ecNumber evidence="3">6.3.1.20</ecNumber>
    </recommendedName>
</protein>
<dbReference type="SUPFAM" id="SSF55681">
    <property type="entry name" value="Class II aaRS and biotin synthetases"/>
    <property type="match status" value="1"/>
</dbReference>
<dbReference type="EMBL" id="CP005933">
    <property type="protein sequence ID" value="AIA33602.1"/>
    <property type="molecule type" value="Genomic_DNA"/>
</dbReference>